<evidence type="ECO:0000256" key="1">
    <source>
        <dbReference type="ARBA" id="ARBA00022737"/>
    </source>
</evidence>
<evidence type="ECO:0000313" key="6">
    <source>
        <dbReference type="Proteomes" id="UP000028712"/>
    </source>
</evidence>
<dbReference type="SMART" id="SM00028">
    <property type="entry name" value="TPR"/>
    <property type="match status" value="4"/>
</dbReference>
<dbReference type="EMBL" id="MUGY01000013">
    <property type="protein sequence ID" value="OXA93541.1"/>
    <property type="molecule type" value="Genomic_DNA"/>
</dbReference>
<dbReference type="Pfam" id="PF13181">
    <property type="entry name" value="TPR_8"/>
    <property type="match status" value="1"/>
</dbReference>
<sequence>MTEEKIIPEKLEEAIRNNNLVFFIGAGCSIPLKFPSWKSLIEDILKELISKYGATSDTNFQNILNGVQSGSKTLFEALNIIERDAKNGPHYKIKSKEIINKQIESISKNLPTESQVHDLIWKISEKIITTNYDKALEKYKPEKLNPKIFDNTNTFQSLKSQSKEAQFLYKIHGDCDNPHSIILFESDYRDLYKNSNHNNDAFSDHFKNKTFLFVGFSLSDPFVNDLFTKIKTIYDGYTINEHFIFTTKDDDFIEYDVNSIKIENWEDSLTEYLLLLEKIKLSCDKDNIELSILPEQIKEELNDDDLITIVKLAGIKTKELSNNPGDKELHKEVNDLRAKINKVMFGEIDYLQEVKKTFRDTDLQALFEVIYFSQKIDKFTLERIQKVRTNIQIYKWHDRSVIVSAITCSLIHFDKIDQQKISLLIDFINDNENKVWQKAITCLFMVLNHLGNKWLKFDFIKTKIKSLNENLVVQNACANIVHLFAVGLDRISIDEELFNNPYFNENAFNYFLPYYQENNIAFEQVYDNYTGNDIESFISFLNEVPIPDQLKYLYCEKFNLDENTDENTQEENEKISNKMHHILHLNSVFYPYSIHVQELISFYKYFPRHKHKEKLKSQLKLTETPLKNYLLNTKQKYSALGSHFMQEKNWAQAIVNYKEAIKLDENNIADLMNLASCYHLNKDYDDEICIRIKITSIESDEENNLNALFDLYFTYKKDFTNSLDISNKLLAIHNDNADYFNYQAISLKNLKEYEKALEAYNEAIRISPKDSSFYTNRAIIYFYELKNIEMSIRDWNSAIEFQPDNDINYFNRALIFYELKEFVKSNNDLDIAYSINKKELEYLISKAANYMYLSLFKEALSNIKEAESLGCDKDVIYHTYSNYYRLTGDFDKALEYISKAESLKKDVKLIGTKATIYSSMGNDEKFYEYLEESFREGAEAMALFPDIKDKYEAEPLFLNLLKKYNQDFYIFPHYEVS</sequence>
<dbReference type="Pfam" id="PF13289">
    <property type="entry name" value="SIR2_2"/>
    <property type="match status" value="1"/>
</dbReference>
<dbReference type="STRING" id="991.IW20_04005"/>
<dbReference type="OrthoDB" id="1688888at2"/>
<dbReference type="Gene3D" id="1.25.40.10">
    <property type="entry name" value="Tetratricopeptide repeat domain"/>
    <property type="match status" value="4"/>
</dbReference>
<dbReference type="AlphaFoldDB" id="A0A086AR10"/>
<keyword evidence="7" id="KW-1185">Reference proteome</keyword>
<dbReference type="PROSITE" id="PS50005">
    <property type="entry name" value="TPR"/>
    <property type="match status" value="2"/>
</dbReference>
<dbReference type="Proteomes" id="UP000198424">
    <property type="component" value="Unassembled WGS sequence"/>
</dbReference>
<dbReference type="eggNOG" id="COG0846">
    <property type="taxonomic scope" value="Bacteria"/>
</dbReference>
<dbReference type="SUPFAM" id="SSF48452">
    <property type="entry name" value="TPR-like"/>
    <property type="match status" value="2"/>
</dbReference>
<dbReference type="InterPro" id="IPR050498">
    <property type="entry name" value="Ycf3"/>
</dbReference>
<protein>
    <submittedName>
        <fullName evidence="4">Uncharacterized protein</fullName>
    </submittedName>
</protein>
<evidence type="ECO:0000256" key="3">
    <source>
        <dbReference type="PROSITE-ProRule" id="PRU00339"/>
    </source>
</evidence>
<dbReference type="InterPro" id="IPR019734">
    <property type="entry name" value="TPR_rpt"/>
</dbReference>
<dbReference type="EMBL" id="JPRM01000004">
    <property type="protein sequence ID" value="KFF19124.1"/>
    <property type="molecule type" value="Genomic_DNA"/>
</dbReference>
<name>A0A086AR10_FLAHY</name>
<dbReference type="PANTHER" id="PTHR44858:SF1">
    <property type="entry name" value="UDP-N-ACETYLGLUCOSAMINE--PEPTIDE N-ACETYLGLUCOSAMINYLTRANSFERASE SPINDLY-RELATED"/>
    <property type="match status" value="1"/>
</dbReference>
<organism evidence="4 6">
    <name type="scientific">Flavobacterium hydatis</name>
    <name type="common">Cytophaga aquatilis</name>
    <dbReference type="NCBI Taxonomy" id="991"/>
    <lineage>
        <taxon>Bacteria</taxon>
        <taxon>Pseudomonadati</taxon>
        <taxon>Bacteroidota</taxon>
        <taxon>Flavobacteriia</taxon>
        <taxon>Flavobacteriales</taxon>
        <taxon>Flavobacteriaceae</taxon>
        <taxon>Flavobacterium</taxon>
    </lineage>
</organism>
<gene>
    <name evidence="5" type="ORF">B0A62_12350</name>
    <name evidence="4" type="ORF">IW20_04005</name>
</gene>
<dbReference type="Proteomes" id="UP000028712">
    <property type="component" value="Unassembled WGS sequence"/>
</dbReference>
<reference evidence="4 6" key="1">
    <citation type="submission" date="2014-07" db="EMBL/GenBank/DDBJ databases">
        <title>Genome of Flavobacterium hydatis DSM 2063.</title>
        <authorList>
            <person name="Pipes S.E."/>
            <person name="Stropko S.J."/>
            <person name="Newman J.D."/>
        </authorList>
    </citation>
    <scope>NUCLEOTIDE SEQUENCE [LARGE SCALE GENOMIC DNA]</scope>
    <source>
        <strain evidence="4 6">DSM 2063</strain>
    </source>
</reference>
<keyword evidence="1" id="KW-0677">Repeat</keyword>
<dbReference type="InterPro" id="IPR029035">
    <property type="entry name" value="DHS-like_NAD/FAD-binding_dom"/>
</dbReference>
<accession>A0A086AR10</accession>
<evidence type="ECO:0000256" key="2">
    <source>
        <dbReference type="ARBA" id="ARBA00022803"/>
    </source>
</evidence>
<evidence type="ECO:0000313" key="7">
    <source>
        <dbReference type="Proteomes" id="UP000198424"/>
    </source>
</evidence>
<dbReference type="SUPFAM" id="SSF52467">
    <property type="entry name" value="DHS-like NAD/FAD-binding domain"/>
    <property type="match status" value="1"/>
</dbReference>
<proteinExistence type="predicted"/>
<dbReference type="PANTHER" id="PTHR44858">
    <property type="entry name" value="TETRATRICOPEPTIDE REPEAT PROTEIN 6"/>
    <property type="match status" value="1"/>
</dbReference>
<evidence type="ECO:0000313" key="4">
    <source>
        <dbReference type="EMBL" id="KFF19124.1"/>
    </source>
</evidence>
<dbReference type="RefSeq" id="WP_035619133.1">
    <property type="nucleotide sequence ID" value="NZ_JBEWQG010000032.1"/>
</dbReference>
<feature type="repeat" description="TPR" evidence="3">
    <location>
        <begin position="634"/>
        <end position="667"/>
    </location>
</feature>
<reference evidence="5 7" key="2">
    <citation type="submission" date="2016-11" db="EMBL/GenBank/DDBJ databases">
        <title>Whole genomes of Flavobacteriaceae.</title>
        <authorList>
            <person name="Stine C."/>
            <person name="Li C."/>
            <person name="Tadesse D."/>
        </authorList>
    </citation>
    <scope>NUCLEOTIDE SEQUENCE [LARGE SCALE GENOMIC DNA]</scope>
    <source>
        <strain evidence="5 7">ATCC 29551</strain>
    </source>
</reference>
<dbReference type="InterPro" id="IPR011990">
    <property type="entry name" value="TPR-like_helical_dom_sf"/>
</dbReference>
<dbReference type="Pfam" id="PF13414">
    <property type="entry name" value="TPR_11"/>
    <property type="match status" value="1"/>
</dbReference>
<dbReference type="eggNOG" id="COG0457">
    <property type="taxonomic scope" value="Bacteria"/>
</dbReference>
<dbReference type="PROSITE" id="PS51257">
    <property type="entry name" value="PROKAR_LIPOPROTEIN"/>
    <property type="match status" value="1"/>
</dbReference>
<comment type="caution">
    <text evidence="4">The sequence shown here is derived from an EMBL/GenBank/DDBJ whole genome shotgun (WGS) entry which is preliminary data.</text>
</comment>
<feature type="repeat" description="TPR" evidence="3">
    <location>
        <begin position="737"/>
        <end position="770"/>
    </location>
</feature>
<evidence type="ECO:0000313" key="5">
    <source>
        <dbReference type="EMBL" id="OXA93541.1"/>
    </source>
</evidence>
<keyword evidence="2 3" id="KW-0802">TPR repeat</keyword>